<dbReference type="AlphaFoldDB" id="A0A4Z0PRH9"/>
<name>A0A4Z0PRH9_9BACT</name>
<accession>A0A4Z0PRH9</accession>
<dbReference type="OrthoDB" id="1442756at2"/>
<evidence type="ECO:0000313" key="2">
    <source>
        <dbReference type="EMBL" id="TGE20258.1"/>
    </source>
</evidence>
<dbReference type="Proteomes" id="UP000297549">
    <property type="component" value="Unassembled WGS sequence"/>
</dbReference>
<keyword evidence="1" id="KW-0812">Transmembrane</keyword>
<dbReference type="EMBL" id="SRLC01000003">
    <property type="protein sequence ID" value="TGE20258.1"/>
    <property type="molecule type" value="Genomic_DNA"/>
</dbReference>
<dbReference type="RefSeq" id="WP_135465060.1">
    <property type="nucleotide sequence ID" value="NZ_SRLC01000003.1"/>
</dbReference>
<feature type="transmembrane region" description="Helical" evidence="1">
    <location>
        <begin position="33"/>
        <end position="54"/>
    </location>
</feature>
<evidence type="ECO:0000313" key="3">
    <source>
        <dbReference type="Proteomes" id="UP000297549"/>
    </source>
</evidence>
<feature type="transmembrane region" description="Helical" evidence="1">
    <location>
        <begin position="66"/>
        <end position="85"/>
    </location>
</feature>
<proteinExistence type="predicted"/>
<feature type="transmembrane region" description="Helical" evidence="1">
    <location>
        <begin position="140"/>
        <end position="158"/>
    </location>
</feature>
<evidence type="ECO:0000256" key="1">
    <source>
        <dbReference type="SAM" id="Phobius"/>
    </source>
</evidence>
<sequence length="177" mass="20228">MGDFLLRAKHWQIFLVLSSTHVIPWFVKDPVVVEFFVLLNSLLFFGWLALLGNALYKSGSGFDYSLFWFLVDVFLLLLAVGISSIMDSDDFRITTSSFKAHNAGFLPMMYVLFAAVHAHWFVAAILVAIEQRETPTVSQYLGTFVLLFFWPIGIWFIQPRLNLIQEFSQADDAHPLS</sequence>
<reference evidence="2 3" key="1">
    <citation type="submission" date="2019-04" db="EMBL/GenBank/DDBJ databases">
        <authorList>
            <person name="Feng G."/>
            <person name="Zhang J."/>
            <person name="Zhu H."/>
        </authorList>
    </citation>
    <scope>NUCLEOTIDE SEQUENCE [LARGE SCALE GENOMIC DNA]</scope>
    <source>
        <strain evidence="2 3">JCM 31653</strain>
    </source>
</reference>
<keyword evidence="1" id="KW-1133">Transmembrane helix</keyword>
<comment type="caution">
    <text evidence="2">The sequence shown here is derived from an EMBL/GenBank/DDBJ whole genome shotgun (WGS) entry which is preliminary data.</text>
</comment>
<keyword evidence="3" id="KW-1185">Reference proteome</keyword>
<gene>
    <name evidence="2" type="ORF">E5K00_19805</name>
</gene>
<feature type="transmembrane region" description="Helical" evidence="1">
    <location>
        <begin position="105"/>
        <end position="128"/>
    </location>
</feature>
<protein>
    <submittedName>
        <fullName evidence="2">Uncharacterized protein</fullName>
    </submittedName>
</protein>
<organism evidence="2 3">
    <name type="scientific">Hymenobacter aquaticus</name>
    <dbReference type="NCBI Taxonomy" id="1867101"/>
    <lineage>
        <taxon>Bacteria</taxon>
        <taxon>Pseudomonadati</taxon>
        <taxon>Bacteroidota</taxon>
        <taxon>Cytophagia</taxon>
        <taxon>Cytophagales</taxon>
        <taxon>Hymenobacteraceae</taxon>
        <taxon>Hymenobacter</taxon>
    </lineage>
</organism>
<keyword evidence="1" id="KW-0472">Membrane</keyword>